<sequence length="63" mass="6990">MNGLERAASLGMEHVILESDAASVAKVLGKFMVLTDRSMLGTMFREIKALMVTEFSEYCLSLF</sequence>
<dbReference type="InterPro" id="IPR002156">
    <property type="entry name" value="RNaseH_domain"/>
</dbReference>
<evidence type="ECO:0000259" key="1">
    <source>
        <dbReference type="Pfam" id="PF13456"/>
    </source>
</evidence>
<name>A0A1E5VYG8_9POAL</name>
<evidence type="ECO:0000313" key="2">
    <source>
        <dbReference type="EMBL" id="OEL30142.1"/>
    </source>
</evidence>
<protein>
    <recommendedName>
        <fullName evidence="1">RNase H type-1 domain-containing protein</fullName>
    </recommendedName>
</protein>
<dbReference type="Pfam" id="PF13456">
    <property type="entry name" value="RVT_3"/>
    <property type="match status" value="1"/>
</dbReference>
<evidence type="ECO:0000313" key="3">
    <source>
        <dbReference type="Proteomes" id="UP000095767"/>
    </source>
</evidence>
<gene>
    <name evidence="2" type="ORF">BAE44_0008838</name>
</gene>
<dbReference type="EMBL" id="LWDX02026227">
    <property type="protein sequence ID" value="OEL30142.1"/>
    <property type="molecule type" value="Genomic_DNA"/>
</dbReference>
<dbReference type="AlphaFoldDB" id="A0A1E5VYG8"/>
<accession>A0A1E5VYG8</accession>
<reference evidence="2 3" key="1">
    <citation type="submission" date="2016-09" db="EMBL/GenBank/DDBJ databases">
        <title>The draft genome of Dichanthelium oligosanthes: A C3 panicoid grass species.</title>
        <authorList>
            <person name="Studer A.J."/>
            <person name="Schnable J.C."/>
            <person name="Brutnell T.P."/>
        </authorList>
    </citation>
    <scope>NUCLEOTIDE SEQUENCE [LARGE SCALE GENOMIC DNA]</scope>
    <source>
        <strain evidence="3">cv. Kellogg 1175</strain>
        <tissue evidence="2">Leaf</tissue>
    </source>
</reference>
<dbReference type="GO" id="GO:0004523">
    <property type="term" value="F:RNA-DNA hybrid ribonuclease activity"/>
    <property type="evidence" value="ECO:0007669"/>
    <property type="project" value="InterPro"/>
</dbReference>
<organism evidence="2 3">
    <name type="scientific">Dichanthelium oligosanthes</name>
    <dbReference type="NCBI Taxonomy" id="888268"/>
    <lineage>
        <taxon>Eukaryota</taxon>
        <taxon>Viridiplantae</taxon>
        <taxon>Streptophyta</taxon>
        <taxon>Embryophyta</taxon>
        <taxon>Tracheophyta</taxon>
        <taxon>Spermatophyta</taxon>
        <taxon>Magnoliopsida</taxon>
        <taxon>Liliopsida</taxon>
        <taxon>Poales</taxon>
        <taxon>Poaceae</taxon>
        <taxon>PACMAD clade</taxon>
        <taxon>Panicoideae</taxon>
        <taxon>Panicodae</taxon>
        <taxon>Paniceae</taxon>
        <taxon>Dichantheliinae</taxon>
        <taxon>Dichanthelium</taxon>
    </lineage>
</organism>
<dbReference type="GO" id="GO:0003676">
    <property type="term" value="F:nucleic acid binding"/>
    <property type="evidence" value="ECO:0007669"/>
    <property type="project" value="InterPro"/>
</dbReference>
<keyword evidence="3" id="KW-1185">Reference proteome</keyword>
<dbReference type="Proteomes" id="UP000095767">
    <property type="component" value="Unassembled WGS sequence"/>
</dbReference>
<proteinExistence type="predicted"/>
<feature type="domain" description="RNase H type-1" evidence="1">
    <location>
        <begin position="2"/>
        <end position="58"/>
    </location>
</feature>
<comment type="caution">
    <text evidence="2">The sequence shown here is derived from an EMBL/GenBank/DDBJ whole genome shotgun (WGS) entry which is preliminary data.</text>
</comment>